<dbReference type="EMBL" id="JANPWB010000014">
    <property type="protein sequence ID" value="KAJ1101019.1"/>
    <property type="molecule type" value="Genomic_DNA"/>
</dbReference>
<accession>A0AAV7MCX1</accession>
<name>A0AAV7MCX1_PLEWA</name>
<evidence type="ECO:0000313" key="1">
    <source>
        <dbReference type="EMBL" id="KAJ1101019.1"/>
    </source>
</evidence>
<evidence type="ECO:0000313" key="2">
    <source>
        <dbReference type="Proteomes" id="UP001066276"/>
    </source>
</evidence>
<proteinExistence type="predicted"/>
<gene>
    <name evidence="1" type="ORF">NDU88_006094</name>
</gene>
<dbReference type="Proteomes" id="UP001066276">
    <property type="component" value="Chromosome 10"/>
</dbReference>
<organism evidence="1 2">
    <name type="scientific">Pleurodeles waltl</name>
    <name type="common">Iberian ribbed newt</name>
    <dbReference type="NCBI Taxonomy" id="8319"/>
    <lineage>
        <taxon>Eukaryota</taxon>
        <taxon>Metazoa</taxon>
        <taxon>Chordata</taxon>
        <taxon>Craniata</taxon>
        <taxon>Vertebrata</taxon>
        <taxon>Euteleostomi</taxon>
        <taxon>Amphibia</taxon>
        <taxon>Batrachia</taxon>
        <taxon>Caudata</taxon>
        <taxon>Salamandroidea</taxon>
        <taxon>Salamandridae</taxon>
        <taxon>Pleurodelinae</taxon>
        <taxon>Pleurodeles</taxon>
    </lineage>
</organism>
<feature type="non-terminal residue" evidence="1">
    <location>
        <position position="65"/>
    </location>
</feature>
<feature type="non-terminal residue" evidence="1">
    <location>
        <position position="1"/>
    </location>
</feature>
<protein>
    <submittedName>
        <fullName evidence="1">Uncharacterized protein</fullName>
    </submittedName>
</protein>
<comment type="caution">
    <text evidence="1">The sequence shown here is derived from an EMBL/GenBank/DDBJ whole genome shotgun (WGS) entry which is preliminary data.</text>
</comment>
<dbReference type="AlphaFoldDB" id="A0AAV7MCX1"/>
<reference evidence="1" key="1">
    <citation type="journal article" date="2022" name="bioRxiv">
        <title>Sequencing and chromosome-scale assembly of the giantPleurodeles waltlgenome.</title>
        <authorList>
            <person name="Brown T."/>
            <person name="Elewa A."/>
            <person name="Iarovenko S."/>
            <person name="Subramanian E."/>
            <person name="Araus A.J."/>
            <person name="Petzold A."/>
            <person name="Susuki M."/>
            <person name="Suzuki K.-i.T."/>
            <person name="Hayashi T."/>
            <person name="Toyoda A."/>
            <person name="Oliveira C."/>
            <person name="Osipova E."/>
            <person name="Leigh N.D."/>
            <person name="Simon A."/>
            <person name="Yun M.H."/>
        </authorList>
    </citation>
    <scope>NUCLEOTIDE SEQUENCE</scope>
    <source>
        <strain evidence="1">20211129_DDA</strain>
        <tissue evidence="1">Liver</tissue>
    </source>
</reference>
<keyword evidence="2" id="KW-1185">Reference proteome</keyword>
<sequence>NSQCFSGPNSITHDFSGLILRDLVPTQPPVFITSSQEDSQEYNQEQIEQLRAEINVIKNNYTHRN</sequence>